<dbReference type="Pfam" id="PF25002">
    <property type="entry name" value="DUF7780"/>
    <property type="match status" value="1"/>
</dbReference>
<name>A0A6A2YVT4_HIBSY</name>
<evidence type="ECO:0000259" key="2">
    <source>
        <dbReference type="Pfam" id="PF25002"/>
    </source>
</evidence>
<evidence type="ECO:0000313" key="3">
    <source>
        <dbReference type="EMBL" id="KAE8683604.1"/>
    </source>
</evidence>
<comment type="caution">
    <text evidence="3">The sequence shown here is derived from an EMBL/GenBank/DDBJ whole genome shotgun (WGS) entry which is preliminary data.</text>
</comment>
<feature type="domain" description="DUF7780" evidence="2">
    <location>
        <begin position="120"/>
        <end position="423"/>
    </location>
</feature>
<keyword evidence="1" id="KW-1133">Transmembrane helix</keyword>
<keyword evidence="1" id="KW-0812">Transmembrane</keyword>
<dbReference type="AlphaFoldDB" id="A0A6A2YVT4"/>
<proteinExistence type="predicted"/>
<gene>
    <name evidence="3" type="ORF">F3Y22_tig00111199pilonHSYRG00092</name>
</gene>
<feature type="transmembrane region" description="Helical" evidence="1">
    <location>
        <begin position="45"/>
        <end position="69"/>
    </location>
</feature>
<dbReference type="PANTHER" id="PTHR34960">
    <property type="entry name" value="EMB|CAB68146.1-RELATED"/>
    <property type="match status" value="1"/>
</dbReference>
<dbReference type="EMBL" id="VEPZ02001264">
    <property type="protein sequence ID" value="KAE8683604.1"/>
    <property type="molecule type" value="Genomic_DNA"/>
</dbReference>
<evidence type="ECO:0000313" key="4">
    <source>
        <dbReference type="Proteomes" id="UP000436088"/>
    </source>
</evidence>
<dbReference type="InterPro" id="IPR056682">
    <property type="entry name" value="DUF7780"/>
</dbReference>
<organism evidence="3 4">
    <name type="scientific">Hibiscus syriacus</name>
    <name type="common">Rose of Sharon</name>
    <dbReference type="NCBI Taxonomy" id="106335"/>
    <lineage>
        <taxon>Eukaryota</taxon>
        <taxon>Viridiplantae</taxon>
        <taxon>Streptophyta</taxon>
        <taxon>Embryophyta</taxon>
        <taxon>Tracheophyta</taxon>
        <taxon>Spermatophyta</taxon>
        <taxon>Magnoliopsida</taxon>
        <taxon>eudicotyledons</taxon>
        <taxon>Gunneridae</taxon>
        <taxon>Pentapetalae</taxon>
        <taxon>rosids</taxon>
        <taxon>malvids</taxon>
        <taxon>Malvales</taxon>
        <taxon>Malvaceae</taxon>
        <taxon>Malvoideae</taxon>
        <taxon>Hibiscus</taxon>
    </lineage>
</organism>
<dbReference type="PANTHER" id="PTHR34960:SF1">
    <property type="entry name" value="EMB|CAB68146.1-RELATED"/>
    <property type="match status" value="1"/>
</dbReference>
<keyword evidence="1" id="KW-0472">Membrane</keyword>
<keyword evidence="4" id="KW-1185">Reference proteome</keyword>
<reference evidence="3" key="1">
    <citation type="submission" date="2019-09" db="EMBL/GenBank/DDBJ databases">
        <title>Draft genome information of white flower Hibiscus syriacus.</title>
        <authorList>
            <person name="Kim Y.-M."/>
        </authorList>
    </citation>
    <scope>NUCLEOTIDE SEQUENCE [LARGE SCALE GENOMIC DNA]</scope>
    <source>
        <strain evidence="3">YM2019G1</strain>
    </source>
</reference>
<evidence type="ECO:0000256" key="1">
    <source>
        <dbReference type="SAM" id="Phobius"/>
    </source>
</evidence>
<dbReference type="Proteomes" id="UP000436088">
    <property type="component" value="Unassembled WGS sequence"/>
</dbReference>
<protein>
    <recommendedName>
        <fullName evidence="2">DUF7780 domain-containing protein</fullName>
    </recommendedName>
</protein>
<accession>A0A6A2YVT4</accession>
<sequence>MSFSAKPNPKGNKESRGAMGLLLVFFPYDQHKIANSIRRTSSGLLLTKALSTISLCALFLLLTLLFFTLSNFEPSTRTPSAIKAAPRRILSQKPQLSSSQWFFPMWGHKPLQRTKKPSASFALQGIGTLYRRGTKAMNDLVVGHVIEDVNEDDLRLFLRVLHRSGVTSRADTVFLFGPSSSSSKFGFVIEEENESFFKLVRHYDSSGGKGLRDSVLSFDSTQFWKSGKKDVKETIWGKKGRGSYSNSTEVEGGESTRLIYGSVVGFDVNELDPENSLAGFLDHVPMSLRRWACYPMLLGRLRRNFKHVMLLDVKSLMVLSDPLGRVRNRSPESVYILTKESSSGKHSKRNSEKTQSHHLVNSGILMGGARGIRRLSNAMLTEIVRATMQHKKKSYISESGILSELVGNGHILKNINLITSSESIQEASSAMGLSPNSASDDSIIHRGNSNSVIMKLICLIEVESSVYRDC</sequence>